<dbReference type="Gene3D" id="3.20.20.80">
    <property type="entry name" value="Glycosidases"/>
    <property type="match status" value="1"/>
</dbReference>
<evidence type="ECO:0000256" key="5">
    <source>
        <dbReference type="ARBA" id="ARBA00012619"/>
    </source>
</evidence>
<dbReference type="InterPro" id="IPR040999">
    <property type="entry name" value="Mak_N_cap"/>
</dbReference>
<dbReference type="InterPro" id="IPR032091">
    <property type="entry name" value="Malt_amylase-like_C"/>
</dbReference>
<evidence type="ECO:0000256" key="1">
    <source>
        <dbReference type="ARBA" id="ARBA00001595"/>
    </source>
</evidence>
<evidence type="ECO:0000256" key="6">
    <source>
        <dbReference type="ARBA" id="ARBA00013882"/>
    </source>
</evidence>
<dbReference type="GO" id="GO:0046872">
    <property type="term" value="F:metal ion binding"/>
    <property type="evidence" value="ECO:0007669"/>
    <property type="project" value="UniProtKB-KW"/>
</dbReference>
<feature type="domain" description="Glycosyl hydrolase family 13 catalytic" evidence="17">
    <location>
        <begin position="80"/>
        <end position="474"/>
    </location>
</feature>
<dbReference type="SUPFAM" id="SSF51011">
    <property type="entry name" value="Glycosyl hydrolase domain"/>
    <property type="match status" value="1"/>
</dbReference>
<dbReference type="Proteomes" id="UP000019438">
    <property type="component" value="Chromosome"/>
</dbReference>
<dbReference type="InterPro" id="IPR006047">
    <property type="entry name" value="GH13_cat_dom"/>
</dbReference>
<dbReference type="EC" id="5.4.99.16" evidence="5"/>
<dbReference type="GO" id="GO:0047471">
    <property type="term" value="F:maltose alpha-D-glucosyltransferase activity"/>
    <property type="evidence" value="ECO:0007669"/>
    <property type="project" value="UniProtKB-EC"/>
</dbReference>
<protein>
    <recommendedName>
        <fullName evidence="6">Maltokinase</fullName>
        <ecNumber evidence="4">2.7.1.175</ecNumber>
        <ecNumber evidence="5">5.4.99.16</ecNumber>
    </recommendedName>
    <alternativeName>
        <fullName evidence="14">Maltose alpha-D-glucosyltransferase</fullName>
    </alternativeName>
    <alternativeName>
        <fullName evidence="13">Maltose-1-phosphate synthase</fullName>
    </alternativeName>
</protein>
<dbReference type="Gene3D" id="2.60.40.1180">
    <property type="entry name" value="Golgi alpha-mannosidase II"/>
    <property type="match status" value="1"/>
</dbReference>
<dbReference type="KEGG" id="gbc:GbCGDNIH3_0751"/>
<name>A0AAN0RD08_9PROT</name>
<dbReference type="Pfam" id="PF18085">
    <property type="entry name" value="Mak_N_cap"/>
    <property type="match status" value="1"/>
</dbReference>
<dbReference type="EC" id="2.7.1.175" evidence="4"/>
<dbReference type="InterPro" id="IPR045857">
    <property type="entry name" value="O16G_dom_2"/>
</dbReference>
<dbReference type="InterPro" id="IPR013780">
    <property type="entry name" value="Glyco_hydro_b"/>
</dbReference>
<evidence type="ECO:0000259" key="17">
    <source>
        <dbReference type="SMART" id="SM00642"/>
    </source>
</evidence>
<accession>A0AAN0RD08</accession>
<dbReference type="PANTHER" id="PTHR10357:SF219">
    <property type="entry name" value="MALTOSE ALPHA-D-GLUCOSYLTRANSFERASE"/>
    <property type="match status" value="1"/>
</dbReference>
<dbReference type="InterPro" id="IPR011009">
    <property type="entry name" value="Kinase-like_dom_sf"/>
</dbReference>
<keyword evidence="9" id="KW-0547">Nucleotide-binding</keyword>
<comment type="similarity">
    <text evidence="2">Belongs to the glycosyl hydrolase 13 family. TreS subfamily.</text>
</comment>
<dbReference type="SMART" id="SM00642">
    <property type="entry name" value="Aamy"/>
    <property type="match status" value="1"/>
</dbReference>
<reference evidence="19" key="1">
    <citation type="submission" date="2012-06" db="EMBL/GenBank/DDBJ databases">
        <title>Genome analysis of multiple Granulibacter bethesdensis isolates demonstrates substantial genome diversity.</title>
        <authorList>
            <person name="Greenberg D.E."/>
            <person name="Porcella S.F."/>
            <person name="Zarember K."/>
            <person name="Zelazny A.M."/>
            <person name="Bruno D."/>
            <person name="Martens C."/>
            <person name="Barbian K.D."/>
            <person name="Jaske E."/>
            <person name="Holland S.M."/>
        </authorList>
    </citation>
    <scope>NUCLEOTIDE SEQUENCE [LARGE SCALE GENOMIC DNA]</scope>
    <source>
        <strain evidence="19">CGDNIH3</strain>
    </source>
</reference>
<evidence type="ECO:0000256" key="7">
    <source>
        <dbReference type="ARBA" id="ARBA00022679"/>
    </source>
</evidence>
<dbReference type="InterPro" id="IPR012811">
    <property type="entry name" value="TreS_maltokin_C_dom"/>
</dbReference>
<feature type="region of interest" description="Disordered" evidence="16">
    <location>
        <begin position="1"/>
        <end position="37"/>
    </location>
</feature>
<sequence length="1168" mass="130898">MISSGPERSSISGLIHGRAPMPSGAPDPPSDNTAGGKSDQIFPCALTGLKTKLIGVHMSKNTALSPIEDPLWYKDAIIYQLHVKSFFDGDNDGIGDFKGLLSKLDYIAELGVTAIWLLPFYPSPRRDDGYDIADYRGVHKDYGSLADFRRFVAEAHARGLRVITELVVNHTSDQHPWFKKARESKPGSAARNFYVWSDDDKKYSGTRIIFLDTEKSNWTWDETAKAYFWHRFYSHQPDLNFDNPRVLQEVLSVMRFWLDIGVDGLRLDAVPYLVEREGTNNENLPETHDILKRIRAELDAHAPGRMLLAEANQWPEDAQQYFGEGDECHMSFHFPLMPRMYMAIAREDRFPVTDIMRQTPEIPALCQWAVFLRNHDELTLEMVTDSERDYLWSTYAADRRARINLGIRRRLAPLLEHDRRRIELMNGLLLSMPGTPVIYYGDEIGMGDNIHLGDRDGVRTPMQWSSDRNGGFSRANPAALVLPTIMDPVYGFQAVNVEAQAADQHSLLNWMRRMLAVRRQFTAFGRGTLRFLYPENRKVLAYLREHEDSGNEQTILCICNLSRSAQAVELDISAFSGRVPVDMVGGSAFPPVGQLPYLLTLPPYGFFWFVLAQSEHLPHWYTPPSESLPDYATVVIRSDISEVLEAQNRKILETESLPAYLPKRRWFGAKGERVKAARFAYMARLGGHEGDPVLLGEVEVQLGSFTERYTLPLGIVWEDDISSPLVAQLALARVRRGRRVGYLTDAFAVDSLTGALMTSLRRAANNHSSLSVDDGTIEFRPTPLLAEVTLPPEPEIRRLSAEQSNSSLILGETIVFKLIRRVSSGIHPEGEMTRVLTERGFANTAPLYGEMVRIGPDGTPHTLALAQGFVRNQGDAWQWTLDFLSRAVEEYAVTGRNGTTESDLFGGYNVLASAIGRRLAEMHAILTWPDDNPDFSPVAVDVHDLQGWADSAREQLRDAFRLLHGMTEFASNETADQVRALLAQEAEIVERLDTLATKGAGAIKTRIHGDFHLGQVLVVQDDAYLIDFEGEPARPLEQRRAKGNGLRDVAGLLRSFDYAASSGGMSLTIAGAAQMTERRDHLLQQFRQSATRSFLDAYLEVLRSADTPWVQPEGIEPLLTLFLIEKAAYEIRYEAANRPGWIGIPVAGLYHLVFGASPSSPATDEGHS</sequence>
<keyword evidence="7" id="KW-0808">Transferase</keyword>
<proteinExistence type="inferred from homology"/>
<evidence type="ECO:0000256" key="14">
    <source>
        <dbReference type="ARBA" id="ARBA00031378"/>
    </source>
</evidence>
<dbReference type="GO" id="GO:0005975">
    <property type="term" value="P:carbohydrate metabolic process"/>
    <property type="evidence" value="ECO:0007669"/>
    <property type="project" value="InterPro"/>
</dbReference>
<comment type="similarity">
    <text evidence="3">Belongs to the aminoglycoside phosphotransferase family.</text>
</comment>
<dbReference type="AlphaFoldDB" id="A0AAN0RD08"/>
<dbReference type="Pfam" id="PF16657">
    <property type="entry name" value="Malt_amylase_C"/>
    <property type="match status" value="1"/>
</dbReference>
<dbReference type="FunFam" id="3.20.20.80:FF:000055">
    <property type="entry name" value="Trehalose synthase"/>
    <property type="match status" value="1"/>
</dbReference>
<dbReference type="Pfam" id="PF00128">
    <property type="entry name" value="Alpha-amylase"/>
    <property type="match status" value="1"/>
</dbReference>
<evidence type="ECO:0000256" key="16">
    <source>
        <dbReference type="SAM" id="MobiDB-lite"/>
    </source>
</evidence>
<dbReference type="SUPFAM" id="SSF56112">
    <property type="entry name" value="Protein kinase-like (PK-like)"/>
    <property type="match status" value="1"/>
</dbReference>
<comment type="catalytic activity">
    <reaction evidence="1">
        <text>D-maltose = alpha,alpha-trehalose</text>
        <dbReference type="Rhea" id="RHEA:15145"/>
        <dbReference type="ChEBI" id="CHEBI:16551"/>
        <dbReference type="ChEBI" id="CHEBI:17306"/>
        <dbReference type="EC" id="5.4.99.16"/>
    </reaction>
</comment>
<dbReference type="SUPFAM" id="SSF51445">
    <property type="entry name" value="(Trans)glycosidases"/>
    <property type="match status" value="1"/>
</dbReference>
<dbReference type="EMBL" id="CP003181">
    <property type="protein sequence ID" value="AHJ62570.1"/>
    <property type="molecule type" value="Genomic_DNA"/>
</dbReference>
<dbReference type="PANTHER" id="PTHR10357">
    <property type="entry name" value="ALPHA-AMYLASE FAMILY MEMBER"/>
    <property type="match status" value="1"/>
</dbReference>
<evidence type="ECO:0000256" key="8">
    <source>
        <dbReference type="ARBA" id="ARBA00022723"/>
    </source>
</evidence>
<evidence type="ECO:0000313" key="18">
    <source>
        <dbReference type="EMBL" id="AHJ62570.1"/>
    </source>
</evidence>
<evidence type="ECO:0000313" key="19">
    <source>
        <dbReference type="Proteomes" id="UP000019438"/>
    </source>
</evidence>
<dbReference type="Gene3D" id="3.90.400.10">
    <property type="entry name" value="Oligo-1,6-glucosidase, Domain 2"/>
    <property type="match status" value="1"/>
</dbReference>
<dbReference type="CDD" id="cd11334">
    <property type="entry name" value="AmyAc_TreS"/>
    <property type="match status" value="1"/>
</dbReference>
<evidence type="ECO:0000256" key="12">
    <source>
        <dbReference type="ARBA" id="ARBA00023235"/>
    </source>
</evidence>
<dbReference type="GO" id="GO:0005524">
    <property type="term" value="F:ATP binding"/>
    <property type="evidence" value="ECO:0007669"/>
    <property type="project" value="UniProtKB-KW"/>
</dbReference>
<dbReference type="InterPro" id="IPR012810">
    <property type="entry name" value="TreS/a-amylase_N"/>
</dbReference>
<dbReference type="NCBIfam" id="TIGR02456">
    <property type="entry name" value="treS_nterm"/>
    <property type="match status" value="1"/>
</dbReference>
<evidence type="ECO:0000256" key="4">
    <source>
        <dbReference type="ARBA" id="ARBA00011962"/>
    </source>
</evidence>
<keyword evidence="8" id="KW-0479">Metal-binding</keyword>
<evidence type="ECO:0000256" key="2">
    <source>
        <dbReference type="ARBA" id="ARBA00005496"/>
    </source>
</evidence>
<keyword evidence="10" id="KW-0106">Calcium</keyword>
<evidence type="ECO:0000256" key="13">
    <source>
        <dbReference type="ARBA" id="ARBA00031251"/>
    </source>
</evidence>
<keyword evidence="11" id="KW-0067">ATP-binding</keyword>
<organism evidence="18 19">
    <name type="scientific">Granulibacter bethesdensis</name>
    <dbReference type="NCBI Taxonomy" id="364410"/>
    <lineage>
        <taxon>Bacteria</taxon>
        <taxon>Pseudomonadati</taxon>
        <taxon>Pseudomonadota</taxon>
        <taxon>Alphaproteobacteria</taxon>
        <taxon>Acetobacterales</taxon>
        <taxon>Acetobacteraceae</taxon>
        <taxon>Granulibacter</taxon>
    </lineage>
</organism>
<dbReference type="InterPro" id="IPR017853">
    <property type="entry name" value="GH"/>
</dbReference>
<evidence type="ECO:0000256" key="11">
    <source>
        <dbReference type="ARBA" id="ARBA00022840"/>
    </source>
</evidence>
<comment type="catalytic activity">
    <reaction evidence="15">
        <text>D-maltose + ATP = alpha-maltose 1-phosphate + ADP + H(+)</text>
        <dbReference type="Rhea" id="RHEA:31915"/>
        <dbReference type="ChEBI" id="CHEBI:15378"/>
        <dbReference type="ChEBI" id="CHEBI:17306"/>
        <dbReference type="ChEBI" id="CHEBI:30616"/>
        <dbReference type="ChEBI" id="CHEBI:63576"/>
        <dbReference type="ChEBI" id="CHEBI:456216"/>
        <dbReference type="EC" id="2.7.1.175"/>
    </reaction>
</comment>
<evidence type="ECO:0000256" key="9">
    <source>
        <dbReference type="ARBA" id="ARBA00022741"/>
    </source>
</evidence>
<dbReference type="NCBIfam" id="TIGR02457">
    <property type="entry name" value="TreS_Cterm"/>
    <property type="match status" value="1"/>
</dbReference>
<dbReference type="GO" id="GO:0016740">
    <property type="term" value="F:transferase activity"/>
    <property type="evidence" value="ECO:0007669"/>
    <property type="project" value="UniProtKB-KW"/>
</dbReference>
<feature type="compositionally biased region" description="Polar residues" evidence="16">
    <location>
        <begin position="1"/>
        <end position="12"/>
    </location>
</feature>
<gene>
    <name evidence="18" type="ORF">GbCGDNIH3_0751</name>
</gene>
<keyword evidence="12 18" id="KW-0413">Isomerase</keyword>
<evidence type="ECO:0000256" key="3">
    <source>
        <dbReference type="ARBA" id="ARBA00006219"/>
    </source>
</evidence>
<evidence type="ECO:0000256" key="10">
    <source>
        <dbReference type="ARBA" id="ARBA00022837"/>
    </source>
</evidence>
<evidence type="ECO:0000256" key="15">
    <source>
        <dbReference type="ARBA" id="ARBA00049067"/>
    </source>
</evidence>
<dbReference type="Gene3D" id="3.90.1200.10">
    <property type="match status" value="1"/>
</dbReference>